<dbReference type="Proteomes" id="UP001344888">
    <property type="component" value="Unassembled WGS sequence"/>
</dbReference>
<dbReference type="RefSeq" id="WP_326124593.1">
    <property type="nucleotide sequence ID" value="NZ_JARSFG010000020.1"/>
</dbReference>
<keyword evidence="4" id="KW-0862">Zinc</keyword>
<evidence type="ECO:0000256" key="1">
    <source>
        <dbReference type="ARBA" id="ARBA00001947"/>
    </source>
</evidence>
<keyword evidence="3" id="KW-0378">Hydrolase</keyword>
<reference evidence="6 7" key="1">
    <citation type="submission" date="2023-03" db="EMBL/GenBank/DDBJ databases">
        <title>Bacillus Genome Sequencing.</title>
        <authorList>
            <person name="Dunlap C."/>
        </authorList>
    </citation>
    <scope>NUCLEOTIDE SEQUENCE [LARGE SCALE GENOMIC DNA]</scope>
    <source>
        <strain evidence="6 7">B-59205</strain>
    </source>
</reference>
<evidence type="ECO:0000259" key="5">
    <source>
        <dbReference type="SMART" id="SM00849"/>
    </source>
</evidence>
<keyword evidence="7" id="KW-1185">Reference proteome</keyword>
<feature type="domain" description="Metallo-beta-lactamase" evidence="5">
    <location>
        <begin position="14"/>
        <end position="196"/>
    </location>
</feature>
<sequence>MKLSTRTYPLGPIQTNCYIVSNSSKQCLIFDPGEEGERLIRDIKANQLKPLAIFLTHTHFDHIGAVNEVRDAFNIPVYVHEKEVAWLADPMKNGSGKYAELPNYIVDEPQYEHIIRGEQVFTIEDFTFKAVFTPGHSPGSISYIFEEGGFAIVGDTLFEGSIGRTDLIGGSMPVLLQSIHDKLLTLPEDTIIYPGHGDYTTPAAEMEANPFLNGF</sequence>
<dbReference type="InterPro" id="IPR001279">
    <property type="entry name" value="Metallo-B-lactamas"/>
</dbReference>
<dbReference type="SUPFAM" id="SSF56281">
    <property type="entry name" value="Metallo-hydrolase/oxidoreductase"/>
    <property type="match status" value="1"/>
</dbReference>
<dbReference type="AlphaFoldDB" id="A0AAW9NVZ2"/>
<comment type="cofactor">
    <cofactor evidence="1">
        <name>Zn(2+)</name>
        <dbReference type="ChEBI" id="CHEBI:29105"/>
    </cofactor>
</comment>
<dbReference type="InterPro" id="IPR051453">
    <property type="entry name" value="MBL_Glyoxalase_II"/>
</dbReference>
<evidence type="ECO:0000313" key="6">
    <source>
        <dbReference type="EMBL" id="MEC1180080.1"/>
    </source>
</evidence>
<protein>
    <submittedName>
        <fullName evidence="6">MBL fold metallo-hydrolase</fullName>
    </submittedName>
</protein>
<organism evidence="6 7">
    <name type="scientific">Metasolibacillus meyeri</name>
    <dbReference type="NCBI Taxonomy" id="1071052"/>
    <lineage>
        <taxon>Bacteria</taxon>
        <taxon>Bacillati</taxon>
        <taxon>Bacillota</taxon>
        <taxon>Bacilli</taxon>
        <taxon>Bacillales</taxon>
        <taxon>Caryophanaceae</taxon>
        <taxon>Metasolibacillus</taxon>
    </lineage>
</organism>
<dbReference type="SMART" id="SM00849">
    <property type="entry name" value="Lactamase_B"/>
    <property type="match status" value="1"/>
</dbReference>
<evidence type="ECO:0000313" key="7">
    <source>
        <dbReference type="Proteomes" id="UP001344888"/>
    </source>
</evidence>
<accession>A0AAW9NVZ2</accession>
<gene>
    <name evidence="6" type="ORF">P9B03_16380</name>
</gene>
<dbReference type="PANTHER" id="PTHR46233">
    <property type="entry name" value="HYDROXYACYLGLUTATHIONE HYDROLASE GLOC"/>
    <property type="match status" value="1"/>
</dbReference>
<dbReference type="GO" id="GO:0016787">
    <property type="term" value="F:hydrolase activity"/>
    <property type="evidence" value="ECO:0007669"/>
    <property type="project" value="UniProtKB-KW"/>
</dbReference>
<dbReference type="PANTHER" id="PTHR46233:SF3">
    <property type="entry name" value="HYDROXYACYLGLUTATHIONE HYDROLASE GLOC"/>
    <property type="match status" value="1"/>
</dbReference>
<dbReference type="Gene3D" id="3.60.15.10">
    <property type="entry name" value="Ribonuclease Z/Hydroxyacylglutathione hydrolase-like"/>
    <property type="match status" value="1"/>
</dbReference>
<dbReference type="InterPro" id="IPR036866">
    <property type="entry name" value="RibonucZ/Hydroxyglut_hydro"/>
</dbReference>
<evidence type="ECO:0000256" key="4">
    <source>
        <dbReference type="ARBA" id="ARBA00022833"/>
    </source>
</evidence>
<evidence type="ECO:0000256" key="3">
    <source>
        <dbReference type="ARBA" id="ARBA00022801"/>
    </source>
</evidence>
<name>A0AAW9NVZ2_9BACL</name>
<dbReference type="EMBL" id="JARSFG010000020">
    <property type="protein sequence ID" value="MEC1180080.1"/>
    <property type="molecule type" value="Genomic_DNA"/>
</dbReference>
<evidence type="ECO:0000256" key="2">
    <source>
        <dbReference type="ARBA" id="ARBA00022723"/>
    </source>
</evidence>
<dbReference type="Pfam" id="PF00753">
    <property type="entry name" value="Lactamase_B"/>
    <property type="match status" value="1"/>
</dbReference>
<dbReference type="GO" id="GO:0046872">
    <property type="term" value="F:metal ion binding"/>
    <property type="evidence" value="ECO:0007669"/>
    <property type="project" value="UniProtKB-KW"/>
</dbReference>
<proteinExistence type="predicted"/>
<dbReference type="CDD" id="cd06262">
    <property type="entry name" value="metallo-hydrolase-like_MBL-fold"/>
    <property type="match status" value="1"/>
</dbReference>
<comment type="caution">
    <text evidence="6">The sequence shown here is derived from an EMBL/GenBank/DDBJ whole genome shotgun (WGS) entry which is preliminary data.</text>
</comment>
<keyword evidence="2" id="KW-0479">Metal-binding</keyword>